<keyword evidence="2" id="KW-0812">Transmembrane</keyword>
<keyword evidence="2" id="KW-1133">Transmembrane helix</keyword>
<feature type="transmembrane region" description="Helical" evidence="2">
    <location>
        <begin position="20"/>
        <end position="44"/>
    </location>
</feature>
<reference evidence="4" key="1">
    <citation type="submission" date="2021-03" db="EMBL/GenBank/DDBJ databases">
        <authorList>
            <person name="Tagirdzhanova G."/>
        </authorList>
    </citation>
    <scope>NUCLEOTIDE SEQUENCE</scope>
</reference>
<organism evidence="4 5">
    <name type="scientific">Alectoria fallacina</name>
    <dbReference type="NCBI Taxonomy" id="1903189"/>
    <lineage>
        <taxon>Eukaryota</taxon>
        <taxon>Fungi</taxon>
        <taxon>Dikarya</taxon>
        <taxon>Ascomycota</taxon>
        <taxon>Pezizomycotina</taxon>
        <taxon>Lecanoromycetes</taxon>
        <taxon>OSLEUM clade</taxon>
        <taxon>Lecanoromycetidae</taxon>
        <taxon>Lecanorales</taxon>
        <taxon>Lecanorineae</taxon>
        <taxon>Parmeliaceae</taxon>
        <taxon>Alectoria</taxon>
    </lineage>
</organism>
<keyword evidence="2" id="KW-0472">Membrane</keyword>
<dbReference type="OrthoDB" id="3045089at2759"/>
<feature type="region of interest" description="Disordered" evidence="1">
    <location>
        <begin position="138"/>
        <end position="181"/>
    </location>
</feature>
<feature type="domain" description="Ubiquitin-like" evidence="3">
    <location>
        <begin position="38"/>
        <end position="95"/>
    </location>
</feature>
<feature type="compositionally biased region" description="Low complexity" evidence="1">
    <location>
        <begin position="151"/>
        <end position="167"/>
    </location>
</feature>
<evidence type="ECO:0000259" key="3">
    <source>
        <dbReference type="Pfam" id="PF22893"/>
    </source>
</evidence>
<dbReference type="EMBL" id="CAJPDR010000396">
    <property type="protein sequence ID" value="CAF9934944.1"/>
    <property type="molecule type" value="Genomic_DNA"/>
</dbReference>
<protein>
    <recommendedName>
        <fullName evidence="3">Ubiquitin-like domain-containing protein</fullName>
    </recommendedName>
</protein>
<evidence type="ECO:0000313" key="4">
    <source>
        <dbReference type="EMBL" id="CAF9934944.1"/>
    </source>
</evidence>
<gene>
    <name evidence="4" type="ORF">ALECFALPRED_006189</name>
</gene>
<sequence length="203" mass="22926">MPVADALLFILNSLILLRYALVISWVKMIFTALTILLQAFLAVLKVRFKDIGLRKIENGQFTLEDTRRKRSLSLSDAWSTVVRPGQHISMSMIFRLQQSPQTSCPSCGQENEGSDETEIECANIACRLTYRRIVDVSSSENEQSEEDRESSSQSFSSLGITGSTSTGNRKRADSRDNSMDDDITQYTRVQISYPGILWHPLCY</sequence>
<proteinExistence type="predicted"/>
<dbReference type="Pfam" id="PF22893">
    <property type="entry name" value="ULD_2"/>
    <property type="match status" value="1"/>
</dbReference>
<comment type="caution">
    <text evidence="4">The sequence shown here is derived from an EMBL/GenBank/DDBJ whole genome shotgun (WGS) entry which is preliminary data.</text>
</comment>
<accession>A0A8H3IZD7</accession>
<dbReference type="Proteomes" id="UP000664203">
    <property type="component" value="Unassembled WGS sequence"/>
</dbReference>
<keyword evidence="5" id="KW-1185">Reference proteome</keyword>
<evidence type="ECO:0000256" key="1">
    <source>
        <dbReference type="SAM" id="MobiDB-lite"/>
    </source>
</evidence>
<evidence type="ECO:0000256" key="2">
    <source>
        <dbReference type="SAM" id="Phobius"/>
    </source>
</evidence>
<name>A0A8H3IZD7_9LECA</name>
<dbReference type="InterPro" id="IPR054464">
    <property type="entry name" value="ULD_fung"/>
</dbReference>
<dbReference type="AlphaFoldDB" id="A0A8H3IZD7"/>
<evidence type="ECO:0000313" key="5">
    <source>
        <dbReference type="Proteomes" id="UP000664203"/>
    </source>
</evidence>